<keyword evidence="3" id="KW-1185">Reference proteome</keyword>
<dbReference type="Proteomes" id="UP001499951">
    <property type="component" value="Unassembled WGS sequence"/>
</dbReference>
<dbReference type="Pfam" id="PF13466">
    <property type="entry name" value="STAS_2"/>
    <property type="match status" value="1"/>
</dbReference>
<dbReference type="InterPro" id="IPR058548">
    <property type="entry name" value="MlaB-like_STAS"/>
</dbReference>
<dbReference type="RefSeq" id="WP_166937008.1">
    <property type="nucleotide sequence ID" value="NZ_BAAADD010000008.1"/>
</dbReference>
<gene>
    <name evidence="2" type="ORF">GCM10008942_31500</name>
</gene>
<organism evidence="2 3">
    <name type="scientific">Rhizomicrobium electricum</name>
    <dbReference type="NCBI Taxonomy" id="480070"/>
    <lineage>
        <taxon>Bacteria</taxon>
        <taxon>Pseudomonadati</taxon>
        <taxon>Pseudomonadota</taxon>
        <taxon>Alphaproteobacteria</taxon>
        <taxon>Micropepsales</taxon>
        <taxon>Micropepsaceae</taxon>
        <taxon>Rhizomicrobium</taxon>
    </lineage>
</organism>
<name>A0ABP3Q0P5_9PROT</name>
<dbReference type="Gene3D" id="3.30.750.24">
    <property type="entry name" value="STAS domain"/>
    <property type="match status" value="1"/>
</dbReference>
<protein>
    <submittedName>
        <fullName evidence="2">STAS domain-containing protein</fullName>
    </submittedName>
</protein>
<evidence type="ECO:0000259" key="1">
    <source>
        <dbReference type="Pfam" id="PF13466"/>
    </source>
</evidence>
<dbReference type="EMBL" id="BAAADD010000008">
    <property type="protein sequence ID" value="GAA0580301.1"/>
    <property type="molecule type" value="Genomic_DNA"/>
</dbReference>
<reference evidence="3" key="1">
    <citation type="journal article" date="2019" name="Int. J. Syst. Evol. Microbiol.">
        <title>The Global Catalogue of Microorganisms (GCM) 10K type strain sequencing project: providing services to taxonomists for standard genome sequencing and annotation.</title>
        <authorList>
            <consortium name="The Broad Institute Genomics Platform"/>
            <consortium name="The Broad Institute Genome Sequencing Center for Infectious Disease"/>
            <person name="Wu L."/>
            <person name="Ma J."/>
        </authorList>
    </citation>
    <scope>NUCLEOTIDE SEQUENCE [LARGE SCALE GENOMIC DNA]</scope>
    <source>
        <strain evidence="3">JCM 15089</strain>
    </source>
</reference>
<proteinExistence type="predicted"/>
<sequence length="103" mass="11100">MRSKPTNVGVTNIADIQTIGQIHNDLKQAFERGGNIRLKLDAVTDADLTFVQLVESARRSAASEGKSFAVTPAPDSLRELLERGGFVSSPEDRSFWLGNAGGK</sequence>
<comment type="caution">
    <text evidence="2">The sequence shown here is derived from an EMBL/GenBank/DDBJ whole genome shotgun (WGS) entry which is preliminary data.</text>
</comment>
<evidence type="ECO:0000313" key="2">
    <source>
        <dbReference type="EMBL" id="GAA0580301.1"/>
    </source>
</evidence>
<evidence type="ECO:0000313" key="3">
    <source>
        <dbReference type="Proteomes" id="UP001499951"/>
    </source>
</evidence>
<dbReference type="InterPro" id="IPR036513">
    <property type="entry name" value="STAS_dom_sf"/>
</dbReference>
<feature type="domain" description="MlaB-like STAS" evidence="1">
    <location>
        <begin position="14"/>
        <end position="86"/>
    </location>
</feature>
<accession>A0ABP3Q0P5</accession>
<dbReference type="SUPFAM" id="SSF52091">
    <property type="entry name" value="SpoIIaa-like"/>
    <property type="match status" value="1"/>
</dbReference>